<sequence>MGVNYIWDLVIKAEQSGLSASDFCFVPAKVYSPYMELSLEELNVWANAVPDTIEVNPYYRFYDLFKDMFDINNEEDVELRQTLFDIVLHFVTEIDRYQGMNRREYYIKFVLRDMEEGKFGLRVSKGIGLFNQEQREVIAGNVLRLYETGEAIYLLKDTMRGIFRSSTIYANCEDRDELLFYVGQEESEPARMKLELIQELFLPARFHTEVYWQDHFGIIGMEDTMRIGNVSLY</sequence>
<keyword evidence="1" id="KW-0575">Peroxidase</keyword>
<evidence type="ECO:0000313" key="2">
    <source>
        <dbReference type="Proteomes" id="UP001250538"/>
    </source>
</evidence>
<reference evidence="2" key="1">
    <citation type="submission" date="2023-09" db="EMBL/GenBank/DDBJ databases">
        <title>Paenibacillus sp. chi10 Genome sequencing and assembly.</title>
        <authorList>
            <person name="Kim I."/>
        </authorList>
    </citation>
    <scope>NUCLEOTIDE SEQUENCE [LARGE SCALE GENOMIC DNA]</scope>
    <source>
        <strain evidence="2">chi10</strain>
    </source>
</reference>
<keyword evidence="1" id="KW-0560">Oxidoreductase</keyword>
<evidence type="ECO:0000313" key="1">
    <source>
        <dbReference type="EMBL" id="MDT8979306.1"/>
    </source>
</evidence>
<dbReference type="AlphaFoldDB" id="A0AAJ2N6T7"/>
<dbReference type="Proteomes" id="UP001250538">
    <property type="component" value="Unassembled WGS sequence"/>
</dbReference>
<name>A0AAJ2N6T7_9BACL</name>
<keyword evidence="2" id="KW-1185">Reference proteome</keyword>
<comment type="caution">
    <text evidence="1">The sequence shown here is derived from an EMBL/GenBank/DDBJ whole genome shotgun (WGS) entry which is preliminary data.</text>
</comment>
<protein>
    <submittedName>
        <fullName evidence="1">Iron-dependent peroxidase</fullName>
    </submittedName>
</protein>
<dbReference type="EMBL" id="JAVYAA010000007">
    <property type="protein sequence ID" value="MDT8979306.1"/>
    <property type="molecule type" value="Genomic_DNA"/>
</dbReference>
<proteinExistence type="predicted"/>
<dbReference type="RefSeq" id="WP_315747073.1">
    <property type="nucleotide sequence ID" value="NZ_JAVYAA010000007.1"/>
</dbReference>
<organism evidence="1 2">
    <name type="scientific">Paenibacillus suaedae</name>
    <dbReference type="NCBI Taxonomy" id="3077233"/>
    <lineage>
        <taxon>Bacteria</taxon>
        <taxon>Bacillati</taxon>
        <taxon>Bacillota</taxon>
        <taxon>Bacilli</taxon>
        <taxon>Bacillales</taxon>
        <taxon>Paenibacillaceae</taxon>
        <taxon>Paenibacillus</taxon>
    </lineage>
</organism>
<gene>
    <name evidence="1" type="ORF">RQP50_24000</name>
</gene>
<dbReference type="GO" id="GO:0004601">
    <property type="term" value="F:peroxidase activity"/>
    <property type="evidence" value="ECO:0007669"/>
    <property type="project" value="UniProtKB-KW"/>
</dbReference>
<accession>A0AAJ2N6T7</accession>